<dbReference type="Pfam" id="PF00210">
    <property type="entry name" value="Ferritin"/>
    <property type="match status" value="1"/>
</dbReference>
<proteinExistence type="inferred from homology"/>
<evidence type="ECO:0000313" key="4">
    <source>
        <dbReference type="EMBL" id="MFC7126309.1"/>
    </source>
</evidence>
<dbReference type="Gene3D" id="1.20.1260.10">
    <property type="match status" value="1"/>
</dbReference>
<reference evidence="4 5" key="1">
    <citation type="journal article" date="2014" name="Int. J. Syst. Evol. Microbiol.">
        <title>Complete genome sequence of Corynebacterium casei LMG S-19264T (=DSM 44701T), isolated from a smear-ripened cheese.</title>
        <authorList>
            <consortium name="US DOE Joint Genome Institute (JGI-PGF)"/>
            <person name="Walter F."/>
            <person name="Albersmeier A."/>
            <person name="Kalinowski J."/>
            <person name="Ruckert C."/>
        </authorList>
    </citation>
    <scope>NUCLEOTIDE SEQUENCE [LARGE SCALE GENOMIC DNA]</scope>
    <source>
        <strain evidence="4 5">CGMCC 4.7215</strain>
    </source>
</reference>
<keyword evidence="4" id="KW-0560">Oxidoreductase</keyword>
<dbReference type="InterPro" id="IPR054862">
    <property type="entry name" value="DNA_prot_starvation"/>
</dbReference>
<dbReference type="CDD" id="cd01043">
    <property type="entry name" value="DPS"/>
    <property type="match status" value="1"/>
</dbReference>
<dbReference type="NCBIfam" id="NF041388">
    <property type="entry name" value="DNAstvprot_Halo"/>
    <property type="match status" value="1"/>
</dbReference>
<dbReference type="AlphaFoldDB" id="A0ABD5X735"/>
<feature type="domain" description="Ferritin/DPS" evidence="3">
    <location>
        <begin position="31"/>
        <end position="172"/>
    </location>
</feature>
<dbReference type="PANTHER" id="PTHR42932:SF1">
    <property type="entry name" value="GENERAL STRESS PROTEIN 20U"/>
    <property type="match status" value="1"/>
</dbReference>
<name>A0ABD5X735_9EURY</name>
<evidence type="ECO:0000259" key="3">
    <source>
        <dbReference type="Pfam" id="PF00210"/>
    </source>
</evidence>
<dbReference type="InterPro" id="IPR002177">
    <property type="entry name" value="DPS_DNA-bd"/>
</dbReference>
<dbReference type="SUPFAM" id="SSF47240">
    <property type="entry name" value="Ferritin-like"/>
    <property type="match status" value="1"/>
</dbReference>
<dbReference type="GO" id="GO:0016491">
    <property type="term" value="F:oxidoreductase activity"/>
    <property type="evidence" value="ECO:0007669"/>
    <property type="project" value="UniProtKB-KW"/>
</dbReference>
<dbReference type="InterPro" id="IPR008331">
    <property type="entry name" value="Ferritin_DPS_dom"/>
</dbReference>
<dbReference type="PANTHER" id="PTHR42932">
    <property type="entry name" value="GENERAL STRESS PROTEIN 20U"/>
    <property type="match status" value="1"/>
</dbReference>
<dbReference type="Proteomes" id="UP001596414">
    <property type="component" value="Unassembled WGS sequence"/>
</dbReference>
<sequence length="190" mass="21398">MSTQKDIKQEAGTVEGNSLRLEPEKAEQIVDALNTDLADAYVLYHQLHKHHWNVEGAEFLDIHVFLQEVYEDVEEAADEIAERLQALGGVPHASMPTLAEHATVEAEDEDVYDIRTSLANDLEMMGDIIESYREHIELTQGLGDYATAQMLREQLEDLEEYAHHVEHYLEDDTLVLESATHSSGEAPDVS</sequence>
<dbReference type="InterPro" id="IPR012347">
    <property type="entry name" value="Ferritin-like"/>
</dbReference>
<dbReference type="PIRSF" id="PIRSF005900">
    <property type="entry name" value="Dps"/>
    <property type="match status" value="1"/>
</dbReference>
<comment type="caution">
    <text evidence="4">The sequence shown here is derived from an EMBL/GenBank/DDBJ whole genome shotgun (WGS) entry which is preliminary data.</text>
</comment>
<evidence type="ECO:0000256" key="2">
    <source>
        <dbReference type="RuleBase" id="RU003875"/>
    </source>
</evidence>
<dbReference type="PRINTS" id="PR01346">
    <property type="entry name" value="HELNAPAPROT"/>
</dbReference>
<accession>A0ABD5X735</accession>
<evidence type="ECO:0000313" key="5">
    <source>
        <dbReference type="Proteomes" id="UP001596414"/>
    </source>
</evidence>
<dbReference type="RefSeq" id="WP_267635864.1">
    <property type="nucleotide sequence ID" value="NZ_JAODIY010000001.1"/>
</dbReference>
<protein>
    <submittedName>
        <fullName evidence="4">DNA starvation/stationary phase protection protein DpsA</fullName>
        <ecNumber evidence="4">1.16.-.-</ecNumber>
    </submittedName>
</protein>
<dbReference type="EMBL" id="JBHSZQ010000020">
    <property type="protein sequence ID" value="MFC7126309.1"/>
    <property type="molecule type" value="Genomic_DNA"/>
</dbReference>
<dbReference type="InterPro" id="IPR009078">
    <property type="entry name" value="Ferritin-like_SF"/>
</dbReference>
<evidence type="ECO:0000256" key="1">
    <source>
        <dbReference type="ARBA" id="ARBA00009497"/>
    </source>
</evidence>
<organism evidence="4 5">
    <name type="scientific">Halovenus rubra</name>
    <dbReference type="NCBI Taxonomy" id="869890"/>
    <lineage>
        <taxon>Archaea</taxon>
        <taxon>Methanobacteriati</taxon>
        <taxon>Methanobacteriota</taxon>
        <taxon>Stenosarchaea group</taxon>
        <taxon>Halobacteria</taxon>
        <taxon>Halobacteriales</taxon>
        <taxon>Haloarculaceae</taxon>
        <taxon>Halovenus</taxon>
    </lineage>
</organism>
<comment type="similarity">
    <text evidence="1 2">Belongs to the Dps family.</text>
</comment>
<gene>
    <name evidence="4" type="primary">dpsA</name>
    <name evidence="4" type="ORF">ACFQJ7_09720</name>
</gene>
<dbReference type="EC" id="1.16.-.-" evidence="4"/>